<proteinExistence type="predicted"/>
<dbReference type="EMBL" id="JAHQZT010000047">
    <property type="protein sequence ID" value="MBV0934905.1"/>
    <property type="molecule type" value="Genomic_DNA"/>
</dbReference>
<evidence type="ECO:0000313" key="3">
    <source>
        <dbReference type="Proteomes" id="UP000755551"/>
    </source>
</evidence>
<organism evidence="2 3">
    <name type="scientific">Marinobacterium weihaiense</name>
    <dbReference type="NCBI Taxonomy" id="2851016"/>
    <lineage>
        <taxon>Bacteria</taxon>
        <taxon>Pseudomonadati</taxon>
        <taxon>Pseudomonadota</taxon>
        <taxon>Gammaproteobacteria</taxon>
        <taxon>Oceanospirillales</taxon>
        <taxon>Oceanospirillaceae</taxon>
        <taxon>Marinobacterium</taxon>
    </lineage>
</organism>
<sequence length="133" mass="14289">MAKRKQCPQCGELMVQGAYQCSNCGTSLENAEVIEVSEQGVVTNANVTSAPALTSWLNGLGVISLLAGLFITATLWPTAPRGVQVGLQFYLPALLWLFLGVMQCILFASFGAILHYLKRIAVAAESKERSTQP</sequence>
<comment type="caution">
    <text evidence="2">The sequence shown here is derived from an EMBL/GenBank/DDBJ whole genome shotgun (WGS) entry which is preliminary data.</text>
</comment>
<keyword evidence="1" id="KW-0812">Transmembrane</keyword>
<evidence type="ECO:0000256" key="1">
    <source>
        <dbReference type="SAM" id="Phobius"/>
    </source>
</evidence>
<feature type="transmembrane region" description="Helical" evidence="1">
    <location>
        <begin position="96"/>
        <end position="117"/>
    </location>
</feature>
<dbReference type="Proteomes" id="UP000755551">
    <property type="component" value="Unassembled WGS sequence"/>
</dbReference>
<gene>
    <name evidence="2" type="ORF">KTN04_16340</name>
</gene>
<accession>A0ABS6MFH6</accession>
<keyword evidence="1" id="KW-0472">Membrane</keyword>
<evidence type="ECO:0000313" key="2">
    <source>
        <dbReference type="EMBL" id="MBV0934905.1"/>
    </source>
</evidence>
<reference evidence="2 3" key="1">
    <citation type="submission" date="2021-06" db="EMBL/GenBank/DDBJ databases">
        <title>Bacterium isolated from marine sediment.</title>
        <authorList>
            <person name="Zhu K.-L."/>
            <person name="Du Z.-J."/>
            <person name="Liang Q.-Y."/>
        </authorList>
    </citation>
    <scope>NUCLEOTIDE SEQUENCE [LARGE SCALE GENOMIC DNA]</scope>
    <source>
        <strain evidence="2 3">A346</strain>
    </source>
</reference>
<feature type="transmembrane region" description="Helical" evidence="1">
    <location>
        <begin position="56"/>
        <end position="76"/>
    </location>
</feature>
<keyword evidence="3" id="KW-1185">Reference proteome</keyword>
<keyword evidence="1" id="KW-1133">Transmembrane helix</keyword>
<dbReference type="RefSeq" id="WP_217336292.1">
    <property type="nucleotide sequence ID" value="NZ_JAHQZT010000047.1"/>
</dbReference>
<name>A0ABS6MFH6_9GAMM</name>
<protein>
    <submittedName>
        <fullName evidence="2">Zinc ribbon domain-containing protein</fullName>
    </submittedName>
</protein>